<dbReference type="eggNOG" id="COG1664">
    <property type="taxonomic scope" value="Bacteria"/>
</dbReference>
<dbReference type="AlphaFoldDB" id="H2BUD0"/>
<keyword evidence="3" id="KW-1185">Reference proteome</keyword>
<evidence type="ECO:0000313" key="3">
    <source>
        <dbReference type="Proteomes" id="UP000003844"/>
    </source>
</evidence>
<evidence type="ECO:0000313" key="2">
    <source>
        <dbReference type="EMBL" id="EHQ02764.1"/>
    </source>
</evidence>
<evidence type="ECO:0008006" key="4">
    <source>
        <dbReference type="Google" id="ProtNLM"/>
    </source>
</evidence>
<dbReference type="PANTHER" id="PTHR35024:SF4">
    <property type="entry name" value="POLYMER-FORMING CYTOSKELETAL PROTEIN"/>
    <property type="match status" value="1"/>
</dbReference>
<evidence type="ECO:0000256" key="1">
    <source>
        <dbReference type="ARBA" id="ARBA00044755"/>
    </source>
</evidence>
<dbReference type="HOGENOM" id="CLU_072799_6_1_10"/>
<name>H2BUD0_GILLR</name>
<dbReference type="Pfam" id="PF04519">
    <property type="entry name" value="Bactofilin"/>
    <property type="match status" value="1"/>
</dbReference>
<dbReference type="RefSeq" id="WP_006989074.1">
    <property type="nucleotide sequence ID" value="NZ_JH594606.1"/>
</dbReference>
<organism evidence="2 3">
    <name type="scientific">Gillisia limnaea (strain DSM 15749 / LMG 21470 / R-8282)</name>
    <dbReference type="NCBI Taxonomy" id="865937"/>
    <lineage>
        <taxon>Bacteria</taxon>
        <taxon>Pseudomonadati</taxon>
        <taxon>Bacteroidota</taxon>
        <taxon>Flavobacteriia</taxon>
        <taxon>Flavobacteriales</taxon>
        <taxon>Flavobacteriaceae</taxon>
        <taxon>Gillisia</taxon>
    </lineage>
</organism>
<dbReference type="InterPro" id="IPR007607">
    <property type="entry name" value="BacA/B"/>
</dbReference>
<sequence length="136" mass="14599">MFSNQKKSKFTPEISKEQNRISAGTIITGDIEAKGGFRVEGTLKGTLKTSGKVVISKGGFIQGNLDCQNADFEGKFSGKLTVHETLTLRSSAVIEGEVISGKLSIEPGAAFNASCEMKGTLKNIKKDEQKQNERSA</sequence>
<accession>H2BUD0</accession>
<reference evidence="3" key="1">
    <citation type="journal article" date="2012" name="Stand. Genomic Sci.">
        <title>Genome sequence of the Antarctic rhodopsins-containing flavobacterium Gillisia limnaea type strain (R-8282(T)).</title>
        <authorList>
            <person name="Riedel T."/>
            <person name="Held B."/>
            <person name="Nolan M."/>
            <person name="Lucas S."/>
            <person name="Lapidus A."/>
            <person name="Tice H."/>
            <person name="Del Rio T.G."/>
            <person name="Cheng J.F."/>
            <person name="Han C."/>
            <person name="Tapia R."/>
            <person name="Goodwin L.A."/>
            <person name="Pitluck S."/>
            <person name="Liolios K."/>
            <person name="Mavromatis K."/>
            <person name="Pagani I."/>
            <person name="Ivanova N."/>
            <person name="Mikhailova N."/>
            <person name="Pati A."/>
            <person name="Chen A."/>
            <person name="Palaniappan K."/>
            <person name="Land M."/>
            <person name="Rohde M."/>
            <person name="Tindall B.J."/>
            <person name="Detter J.C."/>
            <person name="Goker M."/>
            <person name="Bristow J."/>
            <person name="Eisen J.A."/>
            <person name="Markowitz V."/>
            <person name="Hugenholtz P."/>
            <person name="Kyrpides N.C."/>
            <person name="Klenk H.P."/>
            <person name="Woyke T."/>
        </authorList>
    </citation>
    <scope>NUCLEOTIDE SEQUENCE [LARGE SCALE GENOMIC DNA]</scope>
    <source>
        <strain evidence="3">DSM 15749 / LMG 21470 / R-8282</strain>
    </source>
</reference>
<comment type="similarity">
    <text evidence="1">Belongs to the bactofilin family.</text>
</comment>
<gene>
    <name evidence="2" type="ORF">Gilli_2131</name>
</gene>
<dbReference type="EMBL" id="JH594606">
    <property type="protein sequence ID" value="EHQ02764.1"/>
    <property type="molecule type" value="Genomic_DNA"/>
</dbReference>
<protein>
    <recommendedName>
        <fullName evidence="4">Polymer-forming cytoskeletal protein</fullName>
    </recommendedName>
</protein>
<dbReference type="STRING" id="865937.Gilli_2131"/>
<dbReference type="Proteomes" id="UP000003844">
    <property type="component" value="Unassembled WGS sequence"/>
</dbReference>
<dbReference type="OrthoDB" id="5432602at2"/>
<proteinExistence type="inferred from homology"/>
<dbReference type="PANTHER" id="PTHR35024">
    <property type="entry name" value="HYPOTHETICAL CYTOSOLIC PROTEIN"/>
    <property type="match status" value="1"/>
</dbReference>